<evidence type="ECO:0000313" key="7">
    <source>
        <dbReference type="EMBL" id="SDF98992.1"/>
    </source>
</evidence>
<dbReference type="EMBL" id="LT629690">
    <property type="protein sequence ID" value="SDF98992.1"/>
    <property type="molecule type" value="Genomic_DNA"/>
</dbReference>
<evidence type="ECO:0000313" key="8">
    <source>
        <dbReference type="Proteomes" id="UP000182427"/>
    </source>
</evidence>
<keyword evidence="5" id="KW-0732">Signal</keyword>
<comment type="pathway">
    <text evidence="1">Protein modification; protein glycosylation.</text>
</comment>
<protein>
    <submittedName>
        <fullName evidence="7">Flp pilus assembly protein TadD, contains TPR repeats</fullName>
    </submittedName>
</protein>
<dbReference type="SUPFAM" id="SSF48452">
    <property type="entry name" value="TPR-like"/>
    <property type="match status" value="1"/>
</dbReference>
<feature type="chain" id="PRO_5009242439" evidence="5">
    <location>
        <begin position="17"/>
        <end position="724"/>
    </location>
</feature>
<dbReference type="Gene3D" id="1.25.40.10">
    <property type="entry name" value="Tetratricopeptide repeat domain"/>
    <property type="match status" value="4"/>
</dbReference>
<sequence>MKPLLAFVLFASAAHAVTPADCWKLVHHGQSSRACFTQLTESSSAYDRAEGAWGLEDWQSANENFRDAAASASSPAMYKVRWGMLLHERFNNAEAADLFREALQKDPNSAQAYLGLATVEAEDYSGNPNASIAKALEHDPKLSAAHELAAKIALDNDNRELAEKEADAALVLDAEATSAMATHAALELIADRPADAWLAKIAAVNPHDGAAYMQMAHHLELHYRFNDAAAYYRKATEKQPELWAAHSALGVEEMRLGRAEEPQKELELAYNNSYRDPETVNSLRLLDSLAKFKTVKDASTVLILDPKESDLLAPYIQAELHSILATYSKKYAMELHGRVQVEMYPNHEDFAVRTMGMPGLGALGVTFGQVIAMDSPSGRKPGEFNWGATLWHEMSHAYIITATNQRVPRWFTEGLAVHEEGQRSAEWRDRVTPDILLAIRDKKLMPVDKLDRGFVHQEYPGQVLVSYFQAGAICDYIGNTAGEAKLLDIVHAYAAGQDTKQALQSVLHLSTEEFDKQFLASIDKQYGKEAQGFDAWRAKLKAIVASSEAKQYDDVIANAPAAIALYPEYTGDANAYELLADAQHVKGNAAEEAKALNAYIHAGGQQPELLKRLAAFQEKAGDSPAAIATLTRILYIYPVRDTELHKHLGSLLLAAKQYDGAVREYAAAVATRPLDMAGAQYDLASAYMAGGQRDKAQETVLLALEAAPDFRPAQKLLLELQQTK</sequence>
<feature type="domain" description="Peptidase MA-like" evidence="6">
    <location>
        <begin position="378"/>
        <end position="522"/>
    </location>
</feature>
<proteinExistence type="predicted"/>
<feature type="signal peptide" evidence="5">
    <location>
        <begin position="1"/>
        <end position="16"/>
    </location>
</feature>
<keyword evidence="3" id="KW-0808">Transferase</keyword>
<evidence type="ECO:0000259" key="6">
    <source>
        <dbReference type="Pfam" id="PF13485"/>
    </source>
</evidence>
<keyword evidence="8" id="KW-1185">Reference proteome</keyword>
<name>A0A1G7QKH1_9BACT</name>
<dbReference type="OrthoDB" id="9787613at2"/>
<keyword evidence="4" id="KW-0802">TPR repeat</keyword>
<gene>
    <name evidence="7" type="ORF">SAMN05444167_3904</name>
</gene>
<evidence type="ECO:0000256" key="2">
    <source>
        <dbReference type="ARBA" id="ARBA00022676"/>
    </source>
</evidence>
<keyword evidence="2" id="KW-0328">Glycosyltransferase</keyword>
<evidence type="ECO:0000256" key="1">
    <source>
        <dbReference type="ARBA" id="ARBA00004922"/>
    </source>
</evidence>
<dbReference type="PANTHER" id="PTHR44835:SF1">
    <property type="entry name" value="PROTEIN O-GLCNAC TRANSFERASE"/>
    <property type="match status" value="1"/>
</dbReference>
<dbReference type="InterPro" id="IPR011990">
    <property type="entry name" value="TPR-like_helical_dom_sf"/>
</dbReference>
<dbReference type="GO" id="GO:0016757">
    <property type="term" value="F:glycosyltransferase activity"/>
    <property type="evidence" value="ECO:0007669"/>
    <property type="project" value="UniProtKB-KW"/>
</dbReference>
<dbReference type="AlphaFoldDB" id="A0A1G7QKH1"/>
<dbReference type="PANTHER" id="PTHR44835">
    <property type="entry name" value="UDP-N-ACETYLGLUCOSAMINE--PEPTIDE N-ACETYLGLUCOSAMINYLTRANSFERASE SPINDLY-RELATED"/>
    <property type="match status" value="1"/>
</dbReference>
<organism evidence="7 8">
    <name type="scientific">Terriglobus roseus</name>
    <dbReference type="NCBI Taxonomy" id="392734"/>
    <lineage>
        <taxon>Bacteria</taxon>
        <taxon>Pseudomonadati</taxon>
        <taxon>Acidobacteriota</taxon>
        <taxon>Terriglobia</taxon>
        <taxon>Terriglobales</taxon>
        <taxon>Acidobacteriaceae</taxon>
        <taxon>Terriglobus</taxon>
    </lineage>
</organism>
<reference evidence="8" key="1">
    <citation type="submission" date="2016-10" db="EMBL/GenBank/DDBJ databases">
        <authorList>
            <person name="Varghese N."/>
            <person name="Submissions S."/>
        </authorList>
    </citation>
    <scope>NUCLEOTIDE SEQUENCE [LARGE SCALE GENOMIC DNA]</scope>
    <source>
        <strain evidence="8">GAS232</strain>
    </source>
</reference>
<dbReference type="InterPro" id="IPR019734">
    <property type="entry name" value="TPR_rpt"/>
</dbReference>
<dbReference type="PROSITE" id="PS50005">
    <property type="entry name" value="TPR"/>
    <property type="match status" value="1"/>
</dbReference>
<dbReference type="Proteomes" id="UP000182427">
    <property type="component" value="Chromosome I"/>
</dbReference>
<feature type="repeat" description="TPR" evidence="4">
    <location>
        <begin position="642"/>
        <end position="675"/>
    </location>
</feature>
<dbReference type="RefSeq" id="WP_083346623.1">
    <property type="nucleotide sequence ID" value="NZ_LT629690.1"/>
</dbReference>
<evidence type="ECO:0000256" key="4">
    <source>
        <dbReference type="PROSITE-ProRule" id="PRU00339"/>
    </source>
</evidence>
<dbReference type="InterPro" id="IPR051939">
    <property type="entry name" value="Glycosyltr_41/O-GlcNAc_trsf"/>
</dbReference>
<dbReference type="InterPro" id="IPR039568">
    <property type="entry name" value="Peptidase_MA-like_dom"/>
</dbReference>
<dbReference type="Pfam" id="PF14559">
    <property type="entry name" value="TPR_19"/>
    <property type="match status" value="1"/>
</dbReference>
<evidence type="ECO:0000256" key="3">
    <source>
        <dbReference type="ARBA" id="ARBA00022679"/>
    </source>
</evidence>
<dbReference type="Pfam" id="PF13485">
    <property type="entry name" value="Peptidase_MA_2"/>
    <property type="match status" value="1"/>
</dbReference>
<dbReference type="SMART" id="SM00028">
    <property type="entry name" value="TPR"/>
    <property type="match status" value="5"/>
</dbReference>
<accession>A0A1G7QKH1</accession>
<evidence type="ECO:0000256" key="5">
    <source>
        <dbReference type="SAM" id="SignalP"/>
    </source>
</evidence>